<reference evidence="5" key="1">
    <citation type="journal article" date="2021" name="PeerJ">
        <title>Extensive microbial diversity within the chicken gut microbiome revealed by metagenomics and culture.</title>
        <authorList>
            <person name="Gilroy R."/>
            <person name="Ravi A."/>
            <person name="Getino M."/>
            <person name="Pursley I."/>
            <person name="Horton D.L."/>
            <person name="Alikhan N.F."/>
            <person name="Baker D."/>
            <person name="Gharbi K."/>
            <person name="Hall N."/>
            <person name="Watson M."/>
            <person name="Adriaenssens E.M."/>
            <person name="Foster-Nyarko E."/>
            <person name="Jarju S."/>
            <person name="Secka A."/>
            <person name="Antonio M."/>
            <person name="Oren A."/>
            <person name="Chaudhuri R.R."/>
            <person name="La Ragione R."/>
            <person name="Hildebrand F."/>
            <person name="Pallen M.J."/>
        </authorList>
    </citation>
    <scope>NUCLEOTIDE SEQUENCE</scope>
    <source>
        <strain evidence="5">ChiGjej1B1-14440</strain>
    </source>
</reference>
<dbReference type="InterPro" id="IPR027417">
    <property type="entry name" value="P-loop_NTPase"/>
</dbReference>
<keyword evidence="3" id="KW-0812">Transmembrane</keyword>
<name>A0A9D2BNS8_9FIRM</name>
<proteinExistence type="predicted"/>
<dbReference type="InterPro" id="IPR015854">
    <property type="entry name" value="ABC_transpr_LolD-like"/>
</dbReference>
<keyword evidence="1" id="KW-0547">Nucleotide-binding</keyword>
<dbReference type="PROSITE" id="PS50893">
    <property type="entry name" value="ABC_TRANSPORTER_2"/>
    <property type="match status" value="1"/>
</dbReference>
<dbReference type="AlphaFoldDB" id="A0A9D2BNS8"/>
<dbReference type="Gene3D" id="3.40.50.300">
    <property type="entry name" value="P-loop containing nucleotide triphosphate hydrolases"/>
    <property type="match status" value="1"/>
</dbReference>
<dbReference type="Pfam" id="PF00005">
    <property type="entry name" value="ABC_tran"/>
    <property type="match status" value="1"/>
</dbReference>
<accession>A0A9D2BNS8</accession>
<feature type="transmembrane region" description="Helical" evidence="3">
    <location>
        <begin position="537"/>
        <end position="555"/>
    </location>
</feature>
<dbReference type="GO" id="GO:0016887">
    <property type="term" value="F:ATP hydrolysis activity"/>
    <property type="evidence" value="ECO:0007669"/>
    <property type="project" value="InterPro"/>
</dbReference>
<dbReference type="PROSITE" id="PS00211">
    <property type="entry name" value="ABC_TRANSPORTER_1"/>
    <property type="match status" value="1"/>
</dbReference>
<feature type="transmembrane region" description="Helical" evidence="3">
    <location>
        <begin position="512"/>
        <end position="531"/>
    </location>
</feature>
<reference evidence="5" key="2">
    <citation type="submission" date="2021-04" db="EMBL/GenBank/DDBJ databases">
        <authorList>
            <person name="Gilroy R."/>
        </authorList>
    </citation>
    <scope>NUCLEOTIDE SEQUENCE</scope>
    <source>
        <strain evidence="5">ChiGjej1B1-14440</strain>
    </source>
</reference>
<keyword evidence="2 5" id="KW-0067">ATP-binding</keyword>
<feature type="transmembrane region" description="Helical" evidence="3">
    <location>
        <begin position="455"/>
        <end position="474"/>
    </location>
</feature>
<evidence type="ECO:0000256" key="1">
    <source>
        <dbReference type="ARBA" id="ARBA00022741"/>
    </source>
</evidence>
<keyword evidence="3" id="KW-1133">Transmembrane helix</keyword>
<dbReference type="InterPro" id="IPR003439">
    <property type="entry name" value="ABC_transporter-like_ATP-bd"/>
</dbReference>
<feature type="domain" description="ABC transporter" evidence="4">
    <location>
        <begin position="3"/>
        <end position="218"/>
    </location>
</feature>
<dbReference type="GO" id="GO:0005524">
    <property type="term" value="F:ATP binding"/>
    <property type="evidence" value="ECO:0007669"/>
    <property type="project" value="UniProtKB-KW"/>
</dbReference>
<dbReference type="PANTHER" id="PTHR24220">
    <property type="entry name" value="IMPORT ATP-BINDING PROTEIN"/>
    <property type="match status" value="1"/>
</dbReference>
<evidence type="ECO:0000259" key="4">
    <source>
        <dbReference type="PROSITE" id="PS50893"/>
    </source>
</evidence>
<dbReference type="SMART" id="SM00382">
    <property type="entry name" value="AAA"/>
    <property type="match status" value="1"/>
</dbReference>
<comment type="caution">
    <text evidence="5">The sequence shown here is derived from an EMBL/GenBank/DDBJ whole genome shotgun (WGS) entry which is preliminary data.</text>
</comment>
<sequence>MKYGLEGIKKSFGRQTVFDGLDFDFSKCGLYLIKGESGSGKTTLLNIIAGYEDFDGGKRVIEKGTKIAYIFQTYELINNLTVAENIDLFENLYHITFDKKQDIIEILGLQDIMDHYPDECSGGQKQRIGIARALMMDPEIIICDEPTESLDMENKQNVMELLTTLAKEKIVLLASHETELIEKYQPVVYEIIDKKLQSNDEIDNDVVEAKDVLLPKPDQKYLKKIIRKVLHHSSIVQLLIILVIALTALVSLQTYFTIFKPIESLEILNSYEIYIEVNNDDEENPVRVPGERIVKFDNIILDGRKYRINVVPIVTNNEELEFYGQKEINGNEIIINQNVAKVLMDSQGVSKEKLIGQEMNLSYKIDFFSNEDTFEIVGIVYEDDVQNVLQVYYSNDYFKQTRSISEDMDYYVYHSDSKNIENDYYRFSKNTQLETTNLFVENMERINNEMGIFELVFKVVVIVIFTTLLIYTIYSLKKQWRQVSGNLAIIASCLVPLSKIKSSYIKEKFKELIIIDIVLMGESLLYLLLIGNRGIEINAGVIIVLNIIYLVMLLINIRSIKDYEIATILKDDKDN</sequence>
<evidence type="ECO:0000256" key="2">
    <source>
        <dbReference type="ARBA" id="ARBA00022840"/>
    </source>
</evidence>
<dbReference type="SUPFAM" id="SSF52540">
    <property type="entry name" value="P-loop containing nucleoside triphosphate hydrolases"/>
    <property type="match status" value="1"/>
</dbReference>
<evidence type="ECO:0000256" key="3">
    <source>
        <dbReference type="SAM" id="Phobius"/>
    </source>
</evidence>
<keyword evidence="3" id="KW-0472">Membrane</keyword>
<protein>
    <submittedName>
        <fullName evidence="5">ATP-binding cassette domain-containing protein</fullName>
    </submittedName>
</protein>
<evidence type="ECO:0000313" key="5">
    <source>
        <dbReference type="EMBL" id="HIX82049.1"/>
    </source>
</evidence>
<dbReference type="GO" id="GO:0022857">
    <property type="term" value="F:transmembrane transporter activity"/>
    <property type="evidence" value="ECO:0007669"/>
    <property type="project" value="TreeGrafter"/>
</dbReference>
<dbReference type="GO" id="GO:0005886">
    <property type="term" value="C:plasma membrane"/>
    <property type="evidence" value="ECO:0007669"/>
    <property type="project" value="TreeGrafter"/>
</dbReference>
<organism evidence="5 6">
    <name type="scientific">Candidatus Erysipelatoclostridium merdavium</name>
    <dbReference type="NCBI Taxonomy" id="2838566"/>
    <lineage>
        <taxon>Bacteria</taxon>
        <taxon>Bacillati</taxon>
        <taxon>Bacillota</taxon>
        <taxon>Erysipelotrichia</taxon>
        <taxon>Erysipelotrichales</taxon>
        <taxon>Erysipelotrichales incertae sedis</taxon>
    </lineage>
</organism>
<dbReference type="EMBL" id="DXET01000193">
    <property type="protein sequence ID" value="HIX82049.1"/>
    <property type="molecule type" value="Genomic_DNA"/>
</dbReference>
<gene>
    <name evidence="5" type="ORF">H9980_08790</name>
</gene>
<feature type="transmembrane region" description="Helical" evidence="3">
    <location>
        <begin position="235"/>
        <end position="258"/>
    </location>
</feature>
<evidence type="ECO:0000313" key="6">
    <source>
        <dbReference type="Proteomes" id="UP000886724"/>
    </source>
</evidence>
<dbReference type="InterPro" id="IPR017871">
    <property type="entry name" value="ABC_transporter-like_CS"/>
</dbReference>
<dbReference type="Proteomes" id="UP000886724">
    <property type="component" value="Unassembled WGS sequence"/>
</dbReference>
<dbReference type="InterPro" id="IPR003593">
    <property type="entry name" value="AAA+_ATPase"/>
</dbReference>